<dbReference type="RefSeq" id="WP_250098066.1">
    <property type="nucleotide sequence ID" value="NZ_JAKRYL010000025.1"/>
</dbReference>
<gene>
    <name evidence="3" type="ORF">MF646_18930</name>
</gene>
<evidence type="ECO:0000313" key="3">
    <source>
        <dbReference type="EMBL" id="MCL7749199.1"/>
    </source>
</evidence>
<proteinExistence type="predicted"/>
<protein>
    <submittedName>
        <fullName evidence="3">DUF1294 domain-containing protein</fullName>
    </submittedName>
</protein>
<feature type="compositionally biased region" description="Polar residues" evidence="1">
    <location>
        <begin position="264"/>
        <end position="274"/>
    </location>
</feature>
<keyword evidence="2" id="KW-0472">Membrane</keyword>
<dbReference type="AlphaFoldDB" id="A0A9X2I927"/>
<evidence type="ECO:0000256" key="2">
    <source>
        <dbReference type="SAM" id="Phobius"/>
    </source>
</evidence>
<dbReference type="EMBL" id="JAKRYL010000025">
    <property type="protein sequence ID" value="MCL7749199.1"/>
    <property type="molecule type" value="Genomic_DNA"/>
</dbReference>
<organism evidence="3 4">
    <name type="scientific">Halalkalibacter alkaliphilus</name>
    <dbReference type="NCBI Taxonomy" id="2917993"/>
    <lineage>
        <taxon>Bacteria</taxon>
        <taxon>Bacillati</taxon>
        <taxon>Bacillota</taxon>
        <taxon>Bacilli</taxon>
        <taxon>Bacillales</taxon>
        <taxon>Bacillaceae</taxon>
        <taxon>Halalkalibacter</taxon>
    </lineage>
</organism>
<feature type="transmembrane region" description="Helical" evidence="2">
    <location>
        <begin position="21"/>
        <end position="42"/>
    </location>
</feature>
<feature type="transmembrane region" description="Helical" evidence="2">
    <location>
        <begin position="62"/>
        <end position="79"/>
    </location>
</feature>
<keyword evidence="2" id="KW-1133">Transmembrane helix</keyword>
<dbReference type="Proteomes" id="UP001139150">
    <property type="component" value="Unassembled WGS sequence"/>
</dbReference>
<dbReference type="Pfam" id="PF06961">
    <property type="entry name" value="DUF1294"/>
    <property type="match status" value="1"/>
</dbReference>
<reference evidence="3" key="1">
    <citation type="submission" date="2022-02" db="EMBL/GenBank/DDBJ databases">
        <title>Halalkalibacter sp. nov. isolated from Lonar Lake, India.</title>
        <authorList>
            <person name="Joshi A."/>
            <person name="Thite S."/>
            <person name="Lodha T."/>
        </authorList>
    </citation>
    <scope>NUCLEOTIDE SEQUENCE</scope>
    <source>
        <strain evidence="3">MEB205</strain>
    </source>
</reference>
<evidence type="ECO:0000256" key="1">
    <source>
        <dbReference type="SAM" id="MobiDB-lite"/>
    </source>
</evidence>
<feature type="transmembrane region" description="Helical" evidence="2">
    <location>
        <begin position="180"/>
        <end position="201"/>
    </location>
</feature>
<sequence length="416" mass="47499">MDPPKEVGKKMLGEGLLLAEKIAYITFYYLIVANVFSFATFAIDKSKAIHQQYRIPERRLFLTAWIGGGIGALLAMKLLRHKTLKSTFRFGIPMITLLTYACFIVLQGLLHDEVVPYISSVFDRAEEGGILSLLLYPFLMTRGEMYLSLYWSSVLTVAAIIIGLSITHFILSKSSPIIRFLLWFVHTYAYIWMGYACVIGVLHSDSFWKAIVLLALPFSIGFTRDFVKGFANEFTKEFAKEVKKQKQRSHKGLPVSKPEEIRSSENLQTETDQEQTFPLPADALIDPEKYGLIPTGSIRLGNDDLGIQEDEKVHFPMFGVSFYQHDPFPKVCEVELNKPFYNAGIDVGNEFMYVKDITNQREMEITDINHLIEVYEGRSIGDELVFQVLVGRHTPNERVQNIYVRVENHISLVKEE</sequence>
<feature type="transmembrane region" description="Helical" evidence="2">
    <location>
        <begin position="149"/>
        <end position="171"/>
    </location>
</feature>
<name>A0A9X2I927_9BACI</name>
<keyword evidence="2" id="KW-0812">Transmembrane</keyword>
<feature type="region of interest" description="Disordered" evidence="1">
    <location>
        <begin position="245"/>
        <end position="274"/>
    </location>
</feature>
<feature type="transmembrane region" description="Helical" evidence="2">
    <location>
        <begin position="91"/>
        <end position="110"/>
    </location>
</feature>
<comment type="caution">
    <text evidence="3">The sequence shown here is derived from an EMBL/GenBank/DDBJ whole genome shotgun (WGS) entry which is preliminary data.</text>
</comment>
<keyword evidence="4" id="KW-1185">Reference proteome</keyword>
<accession>A0A9X2I927</accession>
<evidence type="ECO:0000313" key="4">
    <source>
        <dbReference type="Proteomes" id="UP001139150"/>
    </source>
</evidence>
<dbReference type="InterPro" id="IPR010718">
    <property type="entry name" value="DUF1294"/>
</dbReference>